<dbReference type="SUPFAM" id="SSF50475">
    <property type="entry name" value="FMN-binding split barrel"/>
    <property type="match status" value="1"/>
</dbReference>
<dbReference type="Proteomes" id="UP000737402">
    <property type="component" value="Unassembled WGS sequence"/>
</dbReference>
<dbReference type="PANTHER" id="PTHR43567">
    <property type="entry name" value="FLAVOREDOXIN-RELATED-RELATED"/>
    <property type="match status" value="1"/>
</dbReference>
<proteinExistence type="inferred from homology"/>
<reference evidence="5 6" key="1">
    <citation type="submission" date="2021-01" db="EMBL/GenBank/DDBJ databases">
        <title>Genomic Encyclopedia of Type Strains, Phase IV (KMG-IV): sequencing the most valuable type-strain genomes for metagenomic binning, comparative biology and taxonomic classification.</title>
        <authorList>
            <person name="Goeker M."/>
        </authorList>
    </citation>
    <scope>NUCLEOTIDE SEQUENCE [LARGE SCALE GENOMIC DNA]</scope>
    <source>
        <strain evidence="5 6">DSM 25879</strain>
    </source>
</reference>
<accession>A0ABS2P0B4</accession>
<organism evidence="5 6">
    <name type="scientific">Sutcliffiella tianshenii</name>
    <dbReference type="NCBI Taxonomy" id="1463404"/>
    <lineage>
        <taxon>Bacteria</taxon>
        <taxon>Bacillati</taxon>
        <taxon>Bacillota</taxon>
        <taxon>Bacilli</taxon>
        <taxon>Bacillales</taxon>
        <taxon>Bacillaceae</taxon>
        <taxon>Sutcliffiella</taxon>
    </lineage>
</organism>
<evidence type="ECO:0000259" key="4">
    <source>
        <dbReference type="SMART" id="SM00903"/>
    </source>
</evidence>
<evidence type="ECO:0000313" key="5">
    <source>
        <dbReference type="EMBL" id="MBM7620316.1"/>
    </source>
</evidence>
<dbReference type="Pfam" id="PF01613">
    <property type="entry name" value="Flavin_Reduct"/>
    <property type="match status" value="1"/>
</dbReference>
<keyword evidence="2" id="KW-0285">Flavoprotein</keyword>
<dbReference type="EMBL" id="JAFBED010000004">
    <property type="protein sequence ID" value="MBM7620316.1"/>
    <property type="molecule type" value="Genomic_DNA"/>
</dbReference>
<comment type="cofactor">
    <cofactor evidence="1">
        <name>FMN</name>
        <dbReference type="ChEBI" id="CHEBI:58210"/>
    </cofactor>
</comment>
<feature type="domain" description="Flavin reductase like" evidence="4">
    <location>
        <begin position="10"/>
        <end position="155"/>
    </location>
</feature>
<comment type="caution">
    <text evidence="5">The sequence shown here is derived from an EMBL/GenBank/DDBJ whole genome shotgun (WGS) entry which is preliminary data.</text>
</comment>
<dbReference type="Gene3D" id="2.30.110.10">
    <property type="entry name" value="Electron Transport, Fmn-binding Protein, Chain A"/>
    <property type="match status" value="1"/>
</dbReference>
<dbReference type="PANTHER" id="PTHR43567:SF1">
    <property type="entry name" value="FLAVOREDOXIN"/>
    <property type="match status" value="1"/>
</dbReference>
<name>A0ABS2P0B4_9BACI</name>
<evidence type="ECO:0000256" key="3">
    <source>
        <dbReference type="ARBA" id="ARBA00038054"/>
    </source>
</evidence>
<dbReference type="RefSeq" id="WP_204415910.1">
    <property type="nucleotide sequence ID" value="NZ_JAFBED010000004.1"/>
</dbReference>
<evidence type="ECO:0000256" key="1">
    <source>
        <dbReference type="ARBA" id="ARBA00001917"/>
    </source>
</evidence>
<dbReference type="InterPro" id="IPR052174">
    <property type="entry name" value="Flavoredoxin"/>
</dbReference>
<evidence type="ECO:0000313" key="6">
    <source>
        <dbReference type="Proteomes" id="UP000737402"/>
    </source>
</evidence>
<dbReference type="SMART" id="SM00903">
    <property type="entry name" value="Flavin_Reduct"/>
    <property type="match status" value="1"/>
</dbReference>
<protein>
    <submittedName>
        <fullName evidence="5">Flavin reductase (DIM6/NTAB) family NADH-FMN oxidoreductase RutF</fullName>
    </submittedName>
</protein>
<keyword evidence="6" id="KW-1185">Reference proteome</keyword>
<gene>
    <name evidence="5" type="ORF">JOC95_002169</name>
</gene>
<dbReference type="InterPro" id="IPR002563">
    <property type="entry name" value="Flavin_Rdtase-like_dom"/>
</dbReference>
<sequence length="192" mass="21793">MRKWTEKTVMHSYPGMVALVTAASGGKVNIMAAGWHSYISYEPPIYGVAIAKERYTHHLIEGSGEFAINFVPEAYAHYIQFSGTKSGMETDKLTEMNAPYTKGRTIGAPILDHAYIAYECKVMDQRTYGDHDWFVGEMTGFYKDDMLFHENGLPQWDKLSIPLYLGRSQYMIAGKESKVINLYHDNSTKKNV</sequence>
<dbReference type="InterPro" id="IPR012349">
    <property type="entry name" value="Split_barrel_FMN-bd"/>
</dbReference>
<comment type="similarity">
    <text evidence="3">Belongs to the flavoredoxin family.</text>
</comment>
<evidence type="ECO:0000256" key="2">
    <source>
        <dbReference type="ARBA" id="ARBA00022630"/>
    </source>
</evidence>